<accession>A0ACC2HM59</accession>
<dbReference type="Proteomes" id="UP001157502">
    <property type="component" value="Chromosome 1"/>
</dbReference>
<comment type="caution">
    <text evidence="1">The sequence shown here is derived from an EMBL/GenBank/DDBJ whole genome shotgun (WGS) entry which is preliminary data.</text>
</comment>
<proteinExistence type="predicted"/>
<name>A0ACC2HM59_DALPE</name>
<sequence>MLHASTTHYSGLVRPVECQHCLNIRMHLCFLCRVGDQNKVVYISILFHTFKQGKGFKQIKKIYVLFMAVKCKKYRIIVSCL</sequence>
<evidence type="ECO:0000313" key="2">
    <source>
        <dbReference type="Proteomes" id="UP001157502"/>
    </source>
</evidence>
<gene>
    <name evidence="1" type="ORF">DPEC_G00014370</name>
</gene>
<organism evidence="1 2">
    <name type="scientific">Dallia pectoralis</name>
    <name type="common">Alaska blackfish</name>
    <dbReference type="NCBI Taxonomy" id="75939"/>
    <lineage>
        <taxon>Eukaryota</taxon>
        <taxon>Metazoa</taxon>
        <taxon>Chordata</taxon>
        <taxon>Craniata</taxon>
        <taxon>Vertebrata</taxon>
        <taxon>Euteleostomi</taxon>
        <taxon>Actinopterygii</taxon>
        <taxon>Neopterygii</taxon>
        <taxon>Teleostei</taxon>
        <taxon>Protacanthopterygii</taxon>
        <taxon>Esociformes</taxon>
        <taxon>Umbridae</taxon>
        <taxon>Dallia</taxon>
    </lineage>
</organism>
<evidence type="ECO:0000313" key="1">
    <source>
        <dbReference type="EMBL" id="KAJ8017111.1"/>
    </source>
</evidence>
<keyword evidence="2" id="KW-1185">Reference proteome</keyword>
<protein>
    <submittedName>
        <fullName evidence="1">Uncharacterized protein</fullName>
    </submittedName>
</protein>
<reference evidence="1" key="1">
    <citation type="submission" date="2021-05" db="EMBL/GenBank/DDBJ databases">
        <authorList>
            <person name="Pan Q."/>
            <person name="Jouanno E."/>
            <person name="Zahm M."/>
            <person name="Klopp C."/>
            <person name="Cabau C."/>
            <person name="Louis A."/>
            <person name="Berthelot C."/>
            <person name="Parey E."/>
            <person name="Roest Crollius H."/>
            <person name="Montfort J."/>
            <person name="Robinson-Rechavi M."/>
            <person name="Bouchez O."/>
            <person name="Lampietro C."/>
            <person name="Lopez Roques C."/>
            <person name="Donnadieu C."/>
            <person name="Postlethwait J."/>
            <person name="Bobe J."/>
            <person name="Dillon D."/>
            <person name="Chandos A."/>
            <person name="von Hippel F."/>
            <person name="Guiguen Y."/>
        </authorList>
    </citation>
    <scope>NUCLEOTIDE SEQUENCE</scope>
    <source>
        <strain evidence="1">YG-Jan2019</strain>
    </source>
</reference>
<dbReference type="EMBL" id="CM055728">
    <property type="protein sequence ID" value="KAJ8017111.1"/>
    <property type="molecule type" value="Genomic_DNA"/>
</dbReference>